<feature type="domain" description="Acyltransferase 3" evidence="2">
    <location>
        <begin position="28"/>
        <end position="365"/>
    </location>
</feature>
<organism evidence="3 4">
    <name type="scientific">Actinoallomurus iriomotensis</name>
    <dbReference type="NCBI Taxonomy" id="478107"/>
    <lineage>
        <taxon>Bacteria</taxon>
        <taxon>Bacillati</taxon>
        <taxon>Actinomycetota</taxon>
        <taxon>Actinomycetes</taxon>
        <taxon>Streptosporangiales</taxon>
        <taxon>Thermomonosporaceae</taxon>
        <taxon>Actinoallomurus</taxon>
    </lineage>
</organism>
<evidence type="ECO:0000313" key="4">
    <source>
        <dbReference type="Proteomes" id="UP001165074"/>
    </source>
</evidence>
<name>A0A9W6VX95_9ACTN</name>
<evidence type="ECO:0000259" key="2">
    <source>
        <dbReference type="Pfam" id="PF01757"/>
    </source>
</evidence>
<evidence type="ECO:0000313" key="3">
    <source>
        <dbReference type="EMBL" id="GLY82417.1"/>
    </source>
</evidence>
<dbReference type="Pfam" id="PF01757">
    <property type="entry name" value="Acyl_transf_3"/>
    <property type="match status" value="1"/>
</dbReference>
<feature type="transmembrane region" description="Helical" evidence="1">
    <location>
        <begin position="142"/>
        <end position="163"/>
    </location>
</feature>
<feature type="transmembrane region" description="Helical" evidence="1">
    <location>
        <begin position="298"/>
        <end position="326"/>
    </location>
</feature>
<comment type="caution">
    <text evidence="3">The sequence shown here is derived from an EMBL/GenBank/DDBJ whole genome shotgun (WGS) entry which is preliminary data.</text>
</comment>
<dbReference type="GO" id="GO:0016747">
    <property type="term" value="F:acyltransferase activity, transferring groups other than amino-acyl groups"/>
    <property type="evidence" value="ECO:0007669"/>
    <property type="project" value="InterPro"/>
</dbReference>
<keyword evidence="4" id="KW-1185">Reference proteome</keyword>
<keyword evidence="1" id="KW-0472">Membrane</keyword>
<dbReference type="Proteomes" id="UP001165074">
    <property type="component" value="Unassembled WGS sequence"/>
</dbReference>
<sequence length="375" mass="39715">MTAAPVKAPPGWTARMEAATPPHRDRTVDALRAVAMLGVVLGHWLVSAVVSDPYRPAALHGASPLSYASVLSPVSWFFQTLGPFFFAGGYAAARSVGRGDRRSWLGSRLSRLVRPVLVLAAVWLPALLLLSAAGAPRGTRQVVWSLVTHPLWFLLVYLVLTALTPVLRAAVLRWGPWPALAPVALVALTDAVRGRGLPTWLELLTVPVAWAGPYLLGVALAERRLPRVAGAVLLPLGVTGGAALVLLAGYPASAVGVPGHDWSNLDPPSLFTLALAAAQLGAFLLVRPSLARLLQRPAAWAPVALLNLAAMTVYCWHQTALLMVTFAALPAGGAPGLLDAPTGDWLAYRLCWLPVFALTLAGLCALFHRFERSAS</sequence>
<dbReference type="EMBL" id="BSTK01000001">
    <property type="protein sequence ID" value="GLY82417.1"/>
    <property type="molecule type" value="Genomic_DNA"/>
</dbReference>
<protein>
    <submittedName>
        <fullName evidence="3">Acyltransferase</fullName>
    </submittedName>
</protein>
<reference evidence="3" key="1">
    <citation type="submission" date="2023-03" db="EMBL/GenBank/DDBJ databases">
        <title>Actinoallomurus iriomotensis NBRC 103684.</title>
        <authorList>
            <person name="Ichikawa N."/>
            <person name="Sato H."/>
            <person name="Tonouchi N."/>
        </authorList>
    </citation>
    <scope>NUCLEOTIDE SEQUENCE</scope>
    <source>
        <strain evidence="3">NBRC 103684</strain>
    </source>
</reference>
<feature type="transmembrane region" description="Helical" evidence="1">
    <location>
        <begin position="200"/>
        <end position="221"/>
    </location>
</feature>
<accession>A0A9W6VX95</accession>
<feature type="transmembrane region" description="Helical" evidence="1">
    <location>
        <begin position="70"/>
        <end position="92"/>
    </location>
</feature>
<feature type="transmembrane region" description="Helical" evidence="1">
    <location>
        <begin position="170"/>
        <end position="188"/>
    </location>
</feature>
<proteinExistence type="predicted"/>
<feature type="transmembrane region" description="Helical" evidence="1">
    <location>
        <begin position="228"/>
        <end position="250"/>
    </location>
</feature>
<feature type="transmembrane region" description="Helical" evidence="1">
    <location>
        <begin position="346"/>
        <end position="367"/>
    </location>
</feature>
<keyword evidence="1" id="KW-0812">Transmembrane</keyword>
<feature type="transmembrane region" description="Helical" evidence="1">
    <location>
        <begin position="270"/>
        <end position="286"/>
    </location>
</feature>
<feature type="transmembrane region" description="Helical" evidence="1">
    <location>
        <begin position="30"/>
        <end position="50"/>
    </location>
</feature>
<evidence type="ECO:0000256" key="1">
    <source>
        <dbReference type="SAM" id="Phobius"/>
    </source>
</evidence>
<dbReference type="RefSeq" id="WP_285566093.1">
    <property type="nucleotide sequence ID" value="NZ_BSTK01000001.1"/>
</dbReference>
<dbReference type="AlphaFoldDB" id="A0A9W6VX95"/>
<dbReference type="InterPro" id="IPR002656">
    <property type="entry name" value="Acyl_transf_3_dom"/>
</dbReference>
<feature type="transmembrane region" description="Helical" evidence="1">
    <location>
        <begin position="112"/>
        <end position="130"/>
    </location>
</feature>
<keyword evidence="3" id="KW-0808">Transferase</keyword>
<keyword evidence="3" id="KW-0012">Acyltransferase</keyword>
<gene>
    <name evidence="3" type="ORF">Airi02_003490</name>
</gene>
<keyword evidence="1" id="KW-1133">Transmembrane helix</keyword>